<feature type="transmembrane region" description="Helical" evidence="1">
    <location>
        <begin position="7"/>
        <end position="24"/>
    </location>
</feature>
<gene>
    <name evidence="3" type="ORF">GGD89_000237</name>
</gene>
<dbReference type="Pfam" id="PF11127">
    <property type="entry name" value="YgaP-like_TM"/>
    <property type="match status" value="1"/>
</dbReference>
<dbReference type="Proteomes" id="UP000554286">
    <property type="component" value="Unassembled WGS sequence"/>
</dbReference>
<sequence>MSIDRIVMAFAGTVVLVTVLIAMLTPYTWVLWLTAFVGANMLQAAFTGFCPLAMILKRMGVKPGVAFG</sequence>
<dbReference type="Gene3D" id="6.10.140.1340">
    <property type="match status" value="1"/>
</dbReference>
<dbReference type="EMBL" id="JACIGK010000001">
    <property type="protein sequence ID" value="MBB4264631.1"/>
    <property type="molecule type" value="Genomic_DNA"/>
</dbReference>
<keyword evidence="1" id="KW-0472">Membrane</keyword>
<name>A0A7W6RAM8_9PROT</name>
<keyword evidence="1" id="KW-0812">Transmembrane</keyword>
<feature type="domain" description="Inner membrane protein YgaP-like transmembrane" evidence="2">
    <location>
        <begin position="2"/>
        <end position="58"/>
    </location>
</feature>
<dbReference type="InterPro" id="IPR021309">
    <property type="entry name" value="YgaP-like_TM"/>
</dbReference>
<comment type="caution">
    <text evidence="3">The sequence shown here is derived from an EMBL/GenBank/DDBJ whole genome shotgun (WGS) entry which is preliminary data.</text>
</comment>
<reference evidence="3 4" key="1">
    <citation type="submission" date="2020-08" db="EMBL/GenBank/DDBJ databases">
        <title>Genome sequencing of Purple Non-Sulfur Bacteria from various extreme environments.</title>
        <authorList>
            <person name="Mayer M."/>
        </authorList>
    </citation>
    <scope>NUCLEOTIDE SEQUENCE [LARGE SCALE GENOMIC DNA]</scope>
    <source>
        <strain evidence="3 4">JA131</strain>
    </source>
</reference>
<evidence type="ECO:0000259" key="2">
    <source>
        <dbReference type="Pfam" id="PF11127"/>
    </source>
</evidence>
<evidence type="ECO:0000313" key="4">
    <source>
        <dbReference type="Proteomes" id="UP000554286"/>
    </source>
</evidence>
<dbReference type="AlphaFoldDB" id="A0A7W6RAM8"/>
<accession>A0A7W6RAM8</accession>
<proteinExistence type="predicted"/>
<evidence type="ECO:0000256" key="1">
    <source>
        <dbReference type="SAM" id="Phobius"/>
    </source>
</evidence>
<organism evidence="3 4">
    <name type="scientific">Roseospira visakhapatnamensis</name>
    <dbReference type="NCBI Taxonomy" id="390880"/>
    <lineage>
        <taxon>Bacteria</taxon>
        <taxon>Pseudomonadati</taxon>
        <taxon>Pseudomonadota</taxon>
        <taxon>Alphaproteobacteria</taxon>
        <taxon>Rhodospirillales</taxon>
        <taxon>Rhodospirillaceae</taxon>
        <taxon>Roseospira</taxon>
    </lineage>
</organism>
<keyword evidence="1" id="KW-1133">Transmembrane helix</keyword>
<keyword evidence="4" id="KW-1185">Reference proteome</keyword>
<evidence type="ECO:0000313" key="3">
    <source>
        <dbReference type="EMBL" id="MBB4264631.1"/>
    </source>
</evidence>
<feature type="transmembrane region" description="Helical" evidence="1">
    <location>
        <begin position="30"/>
        <end position="56"/>
    </location>
</feature>
<dbReference type="RefSeq" id="WP_184042258.1">
    <property type="nucleotide sequence ID" value="NZ_JACIGK010000001.1"/>
</dbReference>
<protein>
    <submittedName>
        <fullName evidence="3">Putative membrane protein</fullName>
    </submittedName>
</protein>